<keyword evidence="2" id="KW-1185">Reference proteome</keyword>
<evidence type="ECO:0000313" key="2">
    <source>
        <dbReference type="Proteomes" id="UP000298347"/>
    </source>
</evidence>
<dbReference type="OrthoDB" id="1684418at2"/>
<evidence type="ECO:0000313" key="1">
    <source>
        <dbReference type="EMBL" id="TGA95657.1"/>
    </source>
</evidence>
<proteinExistence type="predicted"/>
<name>A0A4Z0GGM5_9BACL</name>
<dbReference type="EMBL" id="SRJD01000043">
    <property type="protein sequence ID" value="TGA95657.1"/>
    <property type="molecule type" value="Genomic_DNA"/>
</dbReference>
<sequence length="71" mass="8182">MKTDISAPSYYTSGSIETWDFIIDKHLDFLEGNIVKYVVRWKEKNGVEDLKKARVYLDKLIKEAEKVGDGS</sequence>
<dbReference type="InterPro" id="IPR021739">
    <property type="entry name" value="SaV-like"/>
</dbReference>
<dbReference type="Proteomes" id="UP000298347">
    <property type="component" value="Unassembled WGS sequence"/>
</dbReference>
<dbReference type="AlphaFoldDB" id="A0A4Z0GGM5"/>
<reference evidence="1 2" key="1">
    <citation type="journal article" date="2015" name="Int. J. Syst. Evol. Microbiol.">
        <title>Sporolactobacillus shoreae sp. nov. and Sporolactobacillus spathodeae sp. nov., two spore-forming lactic acid bacteria isolated from tree barks in Thailand.</title>
        <authorList>
            <person name="Thamacharoensuk T."/>
            <person name="Kitahara M."/>
            <person name="Ohkuma M."/>
            <person name="Thongchul N."/>
            <person name="Tanasupawat S."/>
        </authorList>
    </citation>
    <scope>NUCLEOTIDE SEQUENCE [LARGE SCALE GENOMIC DNA]</scope>
    <source>
        <strain evidence="1 2">BK92</strain>
    </source>
</reference>
<gene>
    <name evidence="1" type="ORF">E4665_17735</name>
</gene>
<protein>
    <submittedName>
        <fullName evidence="1">DUF3310 domain-containing protein</fullName>
    </submittedName>
</protein>
<comment type="caution">
    <text evidence="1">The sequence shown here is derived from an EMBL/GenBank/DDBJ whole genome shotgun (WGS) entry which is preliminary data.</text>
</comment>
<organism evidence="1 2">
    <name type="scientific">Sporolactobacillus shoreae</name>
    <dbReference type="NCBI Taxonomy" id="1465501"/>
    <lineage>
        <taxon>Bacteria</taxon>
        <taxon>Bacillati</taxon>
        <taxon>Bacillota</taxon>
        <taxon>Bacilli</taxon>
        <taxon>Bacillales</taxon>
        <taxon>Sporolactobacillaceae</taxon>
        <taxon>Sporolactobacillus</taxon>
    </lineage>
</organism>
<dbReference type="Pfam" id="PF11753">
    <property type="entry name" value="DUF3310"/>
    <property type="match status" value="1"/>
</dbReference>
<accession>A0A4Z0GGM5</accession>